<evidence type="ECO:0000313" key="6">
    <source>
        <dbReference type="EMBL" id="PHZ27497.1"/>
    </source>
</evidence>
<name>A0A2G4U2G3_YERBE</name>
<dbReference type="Proteomes" id="UP000229378">
    <property type="component" value="Unassembled WGS sequence"/>
</dbReference>
<dbReference type="AlphaFoldDB" id="A0A2G4U2G3"/>
<evidence type="ECO:0000256" key="2">
    <source>
        <dbReference type="ARBA" id="ARBA00022793"/>
    </source>
</evidence>
<dbReference type="GO" id="GO:0070403">
    <property type="term" value="F:NAD+ binding"/>
    <property type="evidence" value="ECO:0007669"/>
    <property type="project" value="InterPro"/>
</dbReference>
<dbReference type="InterPro" id="IPR001509">
    <property type="entry name" value="Epimerase_deHydtase"/>
</dbReference>
<dbReference type="EMBL" id="PEHN01000009">
    <property type="protein sequence ID" value="PHZ27497.1"/>
    <property type="molecule type" value="Genomic_DNA"/>
</dbReference>
<protein>
    <recommendedName>
        <fullName evidence="5">NAD-dependent epimerase/dehydratase domain-containing protein</fullName>
    </recommendedName>
</protein>
<evidence type="ECO:0000259" key="5">
    <source>
        <dbReference type="Pfam" id="PF01370"/>
    </source>
</evidence>
<dbReference type="GO" id="GO:0042732">
    <property type="term" value="P:D-xylose metabolic process"/>
    <property type="evidence" value="ECO:0007669"/>
    <property type="project" value="InterPro"/>
</dbReference>
<comment type="caution">
    <text evidence="6">The sequence shown here is derived from an EMBL/GenBank/DDBJ whole genome shotgun (WGS) entry which is preliminary data.</text>
</comment>
<comment type="cofactor">
    <cofactor evidence="1">
        <name>NAD(+)</name>
        <dbReference type="ChEBI" id="CHEBI:57540"/>
    </cofactor>
</comment>
<dbReference type="InterPro" id="IPR036291">
    <property type="entry name" value="NAD(P)-bd_dom_sf"/>
</dbReference>
<evidence type="ECO:0000256" key="1">
    <source>
        <dbReference type="ARBA" id="ARBA00001911"/>
    </source>
</evidence>
<proteinExistence type="predicted"/>
<dbReference type="Pfam" id="PF01370">
    <property type="entry name" value="Epimerase"/>
    <property type="match status" value="1"/>
</dbReference>
<evidence type="ECO:0000313" key="7">
    <source>
        <dbReference type="Proteomes" id="UP000229378"/>
    </source>
</evidence>
<dbReference type="GO" id="GO:0048040">
    <property type="term" value="F:UDP-glucuronate decarboxylase activity"/>
    <property type="evidence" value="ECO:0007669"/>
    <property type="project" value="TreeGrafter"/>
</dbReference>
<dbReference type="RefSeq" id="WP_081444655.1">
    <property type="nucleotide sequence ID" value="NZ_CQBU01000014.1"/>
</dbReference>
<evidence type="ECO:0000256" key="3">
    <source>
        <dbReference type="ARBA" id="ARBA00023027"/>
    </source>
</evidence>
<dbReference type="PANTHER" id="PTHR43078:SF6">
    <property type="entry name" value="UDP-GLUCURONIC ACID DECARBOXYLASE 1"/>
    <property type="match status" value="1"/>
</dbReference>
<keyword evidence="3" id="KW-0520">NAD</keyword>
<gene>
    <name evidence="6" type="ORF">CS533_11275</name>
</gene>
<dbReference type="GO" id="GO:0005737">
    <property type="term" value="C:cytoplasm"/>
    <property type="evidence" value="ECO:0007669"/>
    <property type="project" value="TreeGrafter"/>
</dbReference>
<keyword evidence="4" id="KW-0456">Lyase</keyword>
<evidence type="ECO:0000256" key="4">
    <source>
        <dbReference type="ARBA" id="ARBA00023239"/>
    </source>
</evidence>
<dbReference type="InterPro" id="IPR044516">
    <property type="entry name" value="UXS-like"/>
</dbReference>
<dbReference type="SUPFAM" id="SSF51735">
    <property type="entry name" value="NAD(P)-binding Rossmann-fold domains"/>
    <property type="match status" value="1"/>
</dbReference>
<sequence>MFFSSAEVYGNLSKDIQYVLENDFGSLDCSELRACYAESKRMGETMCISWGEQYSVPCKIVRIFHTYGPGMDLNDGRVFADFVSCAVQGKNIDMKSDGSAIRTFCYLSDAVHAIFKVLLCGHIGQAYNVGNERCEMNIRDLAFLVNKLSSNNNSRVIISNNDNNYILSKINRIVPDTTKLRSLGWRPKYDVISGFKRTIKFYLK</sequence>
<feature type="domain" description="NAD-dependent epimerase/dehydratase" evidence="5">
    <location>
        <begin position="2"/>
        <end position="130"/>
    </location>
</feature>
<keyword evidence="2" id="KW-0210">Decarboxylase</keyword>
<organism evidence="6 7">
    <name type="scientific">Yersinia bercovieri</name>
    <dbReference type="NCBI Taxonomy" id="634"/>
    <lineage>
        <taxon>Bacteria</taxon>
        <taxon>Pseudomonadati</taxon>
        <taxon>Pseudomonadota</taxon>
        <taxon>Gammaproteobacteria</taxon>
        <taxon>Enterobacterales</taxon>
        <taxon>Yersiniaceae</taxon>
        <taxon>Yersinia</taxon>
    </lineage>
</organism>
<dbReference type="Gene3D" id="3.40.50.720">
    <property type="entry name" value="NAD(P)-binding Rossmann-like Domain"/>
    <property type="match status" value="1"/>
</dbReference>
<accession>A0A2G4U2G3</accession>
<dbReference type="PANTHER" id="PTHR43078">
    <property type="entry name" value="UDP-GLUCURONIC ACID DECARBOXYLASE-RELATED"/>
    <property type="match status" value="1"/>
</dbReference>
<reference evidence="6 7" key="1">
    <citation type="submission" date="2017-10" db="EMBL/GenBank/DDBJ databases">
        <authorList>
            <person name="Banno H."/>
            <person name="Chua N.-H."/>
        </authorList>
    </citation>
    <scope>NUCLEOTIDE SEQUENCE [LARGE SCALE GENOMIC DNA]</scope>
    <source>
        <strain evidence="6 7">SCPM-O-B-7607</strain>
    </source>
</reference>